<feature type="transmembrane region" description="Helical" evidence="1">
    <location>
        <begin position="56"/>
        <end position="77"/>
    </location>
</feature>
<gene>
    <name evidence="2" type="ORF">RM544_15035</name>
</gene>
<dbReference type="EMBL" id="JAVRIE010000006">
    <property type="protein sequence ID" value="MDT0583864.1"/>
    <property type="molecule type" value="Genomic_DNA"/>
</dbReference>
<feature type="transmembrane region" description="Helical" evidence="1">
    <location>
        <begin position="89"/>
        <end position="106"/>
    </location>
</feature>
<dbReference type="AlphaFoldDB" id="A0AAW8R576"/>
<dbReference type="RefSeq" id="WP_311362623.1">
    <property type="nucleotide sequence ID" value="NZ_JAVRIE010000006.1"/>
</dbReference>
<organism evidence="2 3">
    <name type="scientific">Brumicola blandensis</name>
    <dbReference type="NCBI Taxonomy" id="3075611"/>
    <lineage>
        <taxon>Bacteria</taxon>
        <taxon>Pseudomonadati</taxon>
        <taxon>Pseudomonadota</taxon>
        <taxon>Gammaproteobacteria</taxon>
        <taxon>Alteromonadales</taxon>
        <taxon>Alteromonadaceae</taxon>
        <taxon>Brumicola</taxon>
    </lineage>
</organism>
<keyword evidence="1" id="KW-0812">Transmembrane</keyword>
<protein>
    <submittedName>
        <fullName evidence="2">Uncharacterized protein</fullName>
    </submittedName>
</protein>
<keyword evidence="1" id="KW-0472">Membrane</keyword>
<reference evidence="2 3" key="1">
    <citation type="submission" date="2023-09" db="EMBL/GenBank/DDBJ databases">
        <authorList>
            <person name="Rey-Velasco X."/>
        </authorList>
    </citation>
    <scope>NUCLEOTIDE SEQUENCE [LARGE SCALE GENOMIC DNA]</scope>
    <source>
        <strain evidence="2 3">W409</strain>
    </source>
</reference>
<feature type="transmembrane region" description="Helical" evidence="1">
    <location>
        <begin position="12"/>
        <end position="36"/>
    </location>
</feature>
<keyword evidence="1" id="KW-1133">Transmembrane helix</keyword>
<comment type="caution">
    <text evidence="2">The sequence shown here is derived from an EMBL/GenBank/DDBJ whole genome shotgun (WGS) entry which is preliminary data.</text>
</comment>
<evidence type="ECO:0000313" key="3">
    <source>
        <dbReference type="Proteomes" id="UP001249020"/>
    </source>
</evidence>
<dbReference type="Proteomes" id="UP001249020">
    <property type="component" value="Unassembled WGS sequence"/>
</dbReference>
<feature type="transmembrane region" description="Helical" evidence="1">
    <location>
        <begin position="112"/>
        <end position="129"/>
    </location>
</feature>
<name>A0AAW8R576_9ALTE</name>
<proteinExistence type="predicted"/>
<accession>A0AAW8R576</accession>
<evidence type="ECO:0000313" key="2">
    <source>
        <dbReference type="EMBL" id="MDT0583864.1"/>
    </source>
</evidence>
<sequence>MNKPKFSGVFGYLQAIVLSNVAGAITSFIVAFLVFWQKQSDAAEGMSSIADNALSVGSFLFFGGLTYSMIAISPVVFMLKKQKKTQQSLALALAIAPGLFMLGSGYWDILAFSYGISTALVFLSIYSLSNMPRN</sequence>
<keyword evidence="3" id="KW-1185">Reference proteome</keyword>
<evidence type="ECO:0000256" key="1">
    <source>
        <dbReference type="SAM" id="Phobius"/>
    </source>
</evidence>